<dbReference type="GO" id="GO:0008933">
    <property type="term" value="F:peptidoglycan lytic transglycosylase activity"/>
    <property type="evidence" value="ECO:0007669"/>
    <property type="project" value="InterPro"/>
</dbReference>
<dbReference type="RefSeq" id="WP_171368043.1">
    <property type="nucleotide sequence ID" value="NZ_VTXW01000011.1"/>
</dbReference>
<dbReference type="PROSITE" id="PS00922">
    <property type="entry name" value="TRANSGLYCOSYLASE"/>
    <property type="match status" value="1"/>
</dbReference>
<dbReference type="AlphaFoldDB" id="A0A7Y4DSA9"/>
<dbReference type="InterPro" id="IPR008258">
    <property type="entry name" value="Transglycosylase_SLT_dom_1"/>
</dbReference>
<reference evidence="3 4" key="1">
    <citation type="submission" date="2019-09" db="EMBL/GenBank/DDBJ databases">
        <title>Draft genome sequencing and comparative genomics of hatchery-associated Vibrios.</title>
        <authorList>
            <person name="Kehlet-Delgado H."/>
            <person name="Mueller R.S."/>
        </authorList>
    </citation>
    <scope>NUCLEOTIDE SEQUENCE [LARGE SCALE GENOMIC DNA]</scope>
    <source>
        <strain evidence="3 4">00-90-10</strain>
    </source>
</reference>
<dbReference type="Pfam" id="PF01464">
    <property type="entry name" value="SLT"/>
    <property type="match status" value="1"/>
</dbReference>
<dbReference type="SUPFAM" id="SSF53955">
    <property type="entry name" value="Lysozyme-like"/>
    <property type="match status" value="1"/>
</dbReference>
<dbReference type="PANTHER" id="PTHR37423">
    <property type="entry name" value="SOLUBLE LYTIC MUREIN TRANSGLYCOSYLASE-RELATED"/>
    <property type="match status" value="1"/>
</dbReference>
<sequence length="239" mass="27105">MAKGLSAQLLVHWLCRLVVFLVCLQITSSYAQYRPPHNAIQPHINTLKPYQSQILKKLEEFDPLVNEIFRQLAERSLPDSLVLVPMLESSYNANAVSPAKAAGLWQLMPATAERFGLTVNDRQDQRFEIEPSTHAAMQYLDFLYRKFDGDINLTLAAYNAGEGRVQRAVKKAGSRQFSDLRLPKETVDYVHRFYALLVLVDVTSLKQNSVAPMWLFASESHWQNVPLVDLNPLPPLVSL</sequence>
<dbReference type="EMBL" id="VTXW01000011">
    <property type="protein sequence ID" value="NOH34301.1"/>
    <property type="molecule type" value="Genomic_DNA"/>
</dbReference>
<dbReference type="CDD" id="cd16894">
    <property type="entry name" value="MltD-like"/>
    <property type="match status" value="1"/>
</dbReference>
<dbReference type="Gene3D" id="1.10.530.10">
    <property type="match status" value="1"/>
</dbReference>
<evidence type="ECO:0000313" key="3">
    <source>
        <dbReference type="EMBL" id="NOH34301.1"/>
    </source>
</evidence>
<dbReference type="InterPro" id="IPR000189">
    <property type="entry name" value="Transglyc_AS"/>
</dbReference>
<dbReference type="GO" id="GO:0000270">
    <property type="term" value="P:peptidoglycan metabolic process"/>
    <property type="evidence" value="ECO:0007669"/>
    <property type="project" value="InterPro"/>
</dbReference>
<protein>
    <submittedName>
        <fullName evidence="3">Lytic transglycosylase domain-containing protein</fullName>
    </submittedName>
</protein>
<comment type="caution">
    <text evidence="3">The sequence shown here is derived from an EMBL/GenBank/DDBJ whole genome shotgun (WGS) entry which is preliminary data.</text>
</comment>
<dbReference type="InterPro" id="IPR023346">
    <property type="entry name" value="Lysozyme-like_dom_sf"/>
</dbReference>
<dbReference type="PANTHER" id="PTHR37423:SF2">
    <property type="entry name" value="MEMBRANE-BOUND LYTIC MUREIN TRANSGLYCOSYLASE C"/>
    <property type="match status" value="1"/>
</dbReference>
<proteinExistence type="inferred from homology"/>
<dbReference type="GO" id="GO:0016020">
    <property type="term" value="C:membrane"/>
    <property type="evidence" value="ECO:0007669"/>
    <property type="project" value="InterPro"/>
</dbReference>
<name>A0A7Y4DSA9_9VIBR</name>
<feature type="domain" description="Transglycosylase SLT" evidence="2">
    <location>
        <begin position="71"/>
        <end position="177"/>
    </location>
</feature>
<accession>A0A7Y4DSA9</accession>
<evidence type="ECO:0000313" key="4">
    <source>
        <dbReference type="Proteomes" id="UP000525336"/>
    </source>
</evidence>
<dbReference type="Proteomes" id="UP000525336">
    <property type="component" value="Unassembled WGS sequence"/>
</dbReference>
<comment type="similarity">
    <text evidence="1">Belongs to the transglycosylase Slt family.</text>
</comment>
<evidence type="ECO:0000256" key="1">
    <source>
        <dbReference type="ARBA" id="ARBA00007734"/>
    </source>
</evidence>
<evidence type="ECO:0000259" key="2">
    <source>
        <dbReference type="Pfam" id="PF01464"/>
    </source>
</evidence>
<organism evidence="3 4">
    <name type="scientific">Vibrio chagasii</name>
    <dbReference type="NCBI Taxonomy" id="170679"/>
    <lineage>
        <taxon>Bacteria</taxon>
        <taxon>Pseudomonadati</taxon>
        <taxon>Pseudomonadota</taxon>
        <taxon>Gammaproteobacteria</taxon>
        <taxon>Vibrionales</taxon>
        <taxon>Vibrionaceae</taxon>
        <taxon>Vibrio</taxon>
    </lineage>
</organism>
<gene>
    <name evidence="3" type="ORF">F0245_13185</name>
</gene>